<keyword evidence="3" id="KW-1185">Reference proteome</keyword>
<evidence type="ECO:0000313" key="2">
    <source>
        <dbReference type="EMBL" id="KKY34314.1"/>
    </source>
</evidence>
<dbReference type="Proteomes" id="UP000034680">
    <property type="component" value="Unassembled WGS sequence"/>
</dbReference>
<comment type="caution">
    <text evidence="2">The sequence shown here is derived from an EMBL/GenBank/DDBJ whole genome shotgun (WGS) entry which is preliminary data.</text>
</comment>
<gene>
    <name evidence="2" type="ORF">UCDDA912_g05719</name>
</gene>
<organism evidence="2 3">
    <name type="scientific">Diaporthe ampelina</name>
    <dbReference type="NCBI Taxonomy" id="1214573"/>
    <lineage>
        <taxon>Eukaryota</taxon>
        <taxon>Fungi</taxon>
        <taxon>Dikarya</taxon>
        <taxon>Ascomycota</taxon>
        <taxon>Pezizomycotina</taxon>
        <taxon>Sordariomycetes</taxon>
        <taxon>Sordariomycetidae</taxon>
        <taxon>Diaporthales</taxon>
        <taxon>Diaporthaceae</taxon>
        <taxon>Diaporthe</taxon>
    </lineage>
</organism>
<sequence>MEGMIPCFPDTSNLNITFSDVEKECQGELTSFYQFQWGQQEGSSSFMPCLLVDPAQQAYPGLEVTSSADPAHELYSPASTDVVMIDTPTTSEGSSPTTSDSPLLECEICHWRPDMGGKRPSNKLRLAVEKHVKRNHYSRDYRCRVCNQSFRNRPDNVKPHVRRKHPSKLAELYPETTAQQDGPQPCDKARALAKPAARRRASMPTPTSQASPARVKSVRRQSR</sequence>
<evidence type="ECO:0000313" key="3">
    <source>
        <dbReference type="Proteomes" id="UP000034680"/>
    </source>
</evidence>
<evidence type="ECO:0000256" key="1">
    <source>
        <dbReference type="SAM" id="MobiDB-lite"/>
    </source>
</evidence>
<feature type="region of interest" description="Disordered" evidence="1">
    <location>
        <begin position="152"/>
        <end position="223"/>
    </location>
</feature>
<dbReference type="AlphaFoldDB" id="A0A0G2FJS5"/>
<reference evidence="2 3" key="1">
    <citation type="submission" date="2015-05" db="EMBL/GenBank/DDBJ databases">
        <title>Distinctive expansion of gene families associated with plant cell wall degradation and secondary metabolism in the genomes of grapevine trunk pathogens.</title>
        <authorList>
            <person name="Lawrence D.P."/>
            <person name="Travadon R."/>
            <person name="Rolshausen P.E."/>
            <person name="Baumgartner K."/>
        </authorList>
    </citation>
    <scope>NUCLEOTIDE SEQUENCE [LARGE SCALE GENOMIC DNA]</scope>
    <source>
        <strain evidence="2">DA912</strain>
    </source>
</reference>
<dbReference type="OrthoDB" id="5242171at2759"/>
<dbReference type="EMBL" id="LCUC01000209">
    <property type="protein sequence ID" value="KKY34314.1"/>
    <property type="molecule type" value="Genomic_DNA"/>
</dbReference>
<accession>A0A0G2FJS5</accession>
<reference evidence="2 3" key="2">
    <citation type="submission" date="2015-05" db="EMBL/GenBank/DDBJ databases">
        <authorList>
            <person name="Morales-Cruz A."/>
            <person name="Amrine K.C."/>
            <person name="Cantu D."/>
        </authorList>
    </citation>
    <scope>NUCLEOTIDE SEQUENCE [LARGE SCALE GENOMIC DNA]</scope>
    <source>
        <strain evidence="2">DA912</strain>
    </source>
</reference>
<protein>
    <submittedName>
        <fullName evidence="2">Uncharacterized protein</fullName>
    </submittedName>
</protein>
<proteinExistence type="predicted"/>
<name>A0A0G2FJS5_9PEZI</name>
<dbReference type="Gene3D" id="3.30.160.60">
    <property type="entry name" value="Classic Zinc Finger"/>
    <property type="match status" value="1"/>
</dbReference>